<feature type="compositionally biased region" description="Basic residues" evidence="8">
    <location>
        <begin position="554"/>
        <end position="565"/>
    </location>
</feature>
<dbReference type="OrthoDB" id="9808166at2"/>
<dbReference type="PIRSF" id="PIRSF005814">
    <property type="entry name" value="MutS_YshD"/>
    <property type="match status" value="1"/>
</dbReference>
<keyword evidence="1" id="KW-0540">Nuclease</keyword>
<evidence type="ECO:0000313" key="12">
    <source>
        <dbReference type="Proteomes" id="UP000324781"/>
    </source>
</evidence>
<keyword evidence="6" id="KW-0694">RNA-binding</keyword>
<dbReference type="SUPFAM" id="SSF52540">
    <property type="entry name" value="P-loop containing nucleoside triphosphate hydrolases"/>
    <property type="match status" value="1"/>
</dbReference>
<dbReference type="GO" id="GO:0019843">
    <property type="term" value="F:rRNA binding"/>
    <property type="evidence" value="ECO:0007669"/>
    <property type="project" value="UniProtKB-KW"/>
</dbReference>
<gene>
    <name evidence="11" type="ORF">SAMN05444373_10411</name>
</gene>
<dbReference type="GO" id="GO:0140664">
    <property type="term" value="F:ATP-dependent DNA damage sensor activity"/>
    <property type="evidence" value="ECO:0007669"/>
    <property type="project" value="InterPro"/>
</dbReference>
<dbReference type="GO" id="GO:0045910">
    <property type="term" value="P:negative regulation of DNA recombination"/>
    <property type="evidence" value="ECO:0007669"/>
    <property type="project" value="InterPro"/>
</dbReference>
<dbReference type="Gene3D" id="3.40.50.300">
    <property type="entry name" value="P-loop containing nucleotide triphosphate hydrolases"/>
    <property type="match status" value="1"/>
</dbReference>
<dbReference type="EMBL" id="FQZP01000041">
    <property type="protein sequence ID" value="SHJ31814.1"/>
    <property type="molecule type" value="Genomic_DNA"/>
</dbReference>
<evidence type="ECO:0000256" key="6">
    <source>
        <dbReference type="ARBA" id="ARBA00022884"/>
    </source>
</evidence>
<keyword evidence="7" id="KW-0238">DNA-binding</keyword>
<dbReference type="GO" id="GO:0016887">
    <property type="term" value="F:ATP hydrolysis activity"/>
    <property type="evidence" value="ECO:0007669"/>
    <property type="project" value="InterPro"/>
</dbReference>
<feature type="domain" description="DNA mismatch repair proteins mutS family" evidence="10">
    <location>
        <begin position="323"/>
        <end position="507"/>
    </location>
</feature>
<feature type="domain" description="DNA mismatch repair protein MutS core" evidence="9">
    <location>
        <begin position="9"/>
        <end position="311"/>
    </location>
</feature>
<dbReference type="GO" id="GO:0005524">
    <property type="term" value="F:ATP binding"/>
    <property type="evidence" value="ECO:0007669"/>
    <property type="project" value="UniProtKB-KW"/>
</dbReference>
<dbReference type="InterPro" id="IPR027417">
    <property type="entry name" value="P-loop_NTPase"/>
</dbReference>
<dbReference type="PANTHER" id="PTHR48466">
    <property type="entry name" value="OS10G0509000 PROTEIN-RELATED"/>
    <property type="match status" value="1"/>
</dbReference>
<feature type="region of interest" description="Disordered" evidence="8">
    <location>
        <begin position="542"/>
        <end position="569"/>
    </location>
</feature>
<evidence type="ECO:0000256" key="4">
    <source>
        <dbReference type="ARBA" id="ARBA00022801"/>
    </source>
</evidence>
<evidence type="ECO:0000256" key="5">
    <source>
        <dbReference type="ARBA" id="ARBA00022840"/>
    </source>
</evidence>
<keyword evidence="2" id="KW-0699">rRNA-binding</keyword>
<dbReference type="AlphaFoldDB" id="A0A1M6IBJ4"/>
<evidence type="ECO:0000259" key="10">
    <source>
        <dbReference type="SMART" id="SM00534"/>
    </source>
</evidence>
<evidence type="ECO:0000313" key="11">
    <source>
        <dbReference type="EMBL" id="SHJ31814.1"/>
    </source>
</evidence>
<dbReference type="PANTHER" id="PTHR48466:SF2">
    <property type="entry name" value="OS10G0509000 PROTEIN"/>
    <property type="match status" value="1"/>
</dbReference>
<protein>
    <submittedName>
        <fullName evidence="11">MutS domain V</fullName>
    </submittedName>
</protein>
<reference evidence="11 12" key="1">
    <citation type="submission" date="2016-11" db="EMBL/GenBank/DDBJ databases">
        <authorList>
            <person name="Varghese N."/>
            <person name="Submissions S."/>
        </authorList>
    </citation>
    <scope>NUCLEOTIDE SEQUENCE [LARGE SCALE GENOMIC DNA]</scope>
    <source>
        <strain evidence="11 12">DSM 19027</strain>
    </source>
</reference>
<dbReference type="InterPro" id="IPR045076">
    <property type="entry name" value="MutS"/>
</dbReference>
<dbReference type="FunFam" id="3.40.50.300:FF:000830">
    <property type="entry name" value="Endonuclease MutS2"/>
    <property type="match status" value="1"/>
</dbReference>
<accession>A0A1M6IBJ4</accession>
<dbReference type="GO" id="GO:0006298">
    <property type="term" value="P:mismatch repair"/>
    <property type="evidence" value="ECO:0007669"/>
    <property type="project" value="InterPro"/>
</dbReference>
<evidence type="ECO:0000256" key="7">
    <source>
        <dbReference type="ARBA" id="ARBA00023125"/>
    </source>
</evidence>
<evidence type="ECO:0000256" key="2">
    <source>
        <dbReference type="ARBA" id="ARBA00022730"/>
    </source>
</evidence>
<dbReference type="InterPro" id="IPR005747">
    <property type="entry name" value="MutS2"/>
</dbReference>
<evidence type="ECO:0000256" key="3">
    <source>
        <dbReference type="ARBA" id="ARBA00022741"/>
    </source>
</evidence>
<dbReference type="GO" id="GO:0004519">
    <property type="term" value="F:endonuclease activity"/>
    <property type="evidence" value="ECO:0007669"/>
    <property type="project" value="UniProtKB-KW"/>
</dbReference>
<keyword evidence="5" id="KW-0067">ATP-binding</keyword>
<dbReference type="SUPFAM" id="SSF48334">
    <property type="entry name" value="DNA repair protein MutS, domain III"/>
    <property type="match status" value="1"/>
</dbReference>
<dbReference type="Proteomes" id="UP000324781">
    <property type="component" value="Unassembled WGS sequence"/>
</dbReference>
<sequence>MNQHTLDILEYQKIKEMLEAFTVSDLGRDLVRALKPETDISIIRNWLMETGESRALLDKGASVPLSSLDGIGKVLEKLGKVTVLLPEDLAIVKNVLVGTGRIMGYMKARTELAPHVASYAASMFPLEDLASEIDRCIRDSRVDDKASPELARIRKRIAVVEERITSKLESILRSPDWQSKLQDAVVSIRGGSYVIPVKREHRRSVDGAVVDTSSSGSTVFIEPAAIRSLKNELNLLKLEEEKEVFRILSWLTGLAEGYKREITINVQTMAHYDFLFARAKLANAMKAVCPEINEDRRIEILGGRHPLLGEAAVPLDFRIGEDYEALIITGPNTGGKTVVLKTVGLFCLMAQSGLHVPAAFASLPVFRDVLADIGDGQSITQSLSTFSSHIRNIISIIRCAGPDTLVILDELGTGTEPAEGMGLAVAVLEELKRKGSIILATTHYSEIKAFASMTPGFRNGCMLFDPDSLMPLYRLSIGIPGESNAFLIALRLGMDPEIISRAHEITYKEKKAYQAPPQASGSCGNIGSTAKEAFHTIQAHTGRVEPAAQSHEKSGRHREHRKKAGKPPIASSFKVGDCVFVTSMNRTGIVCEPENARGDVGVLIMKKRFVINRKRLRPYIDGKDLYPEDYDLSIVLDSKENRKKRRIMNKRHVEGLTIEVHEGTTRK</sequence>
<evidence type="ECO:0000256" key="8">
    <source>
        <dbReference type="SAM" id="MobiDB-lite"/>
    </source>
</evidence>
<dbReference type="InterPro" id="IPR000432">
    <property type="entry name" value="DNA_mismatch_repair_MutS_C"/>
</dbReference>
<keyword evidence="3" id="KW-0547">Nucleotide-binding</keyword>
<dbReference type="NCBIfam" id="TIGR01069">
    <property type="entry name" value="mutS2"/>
    <property type="match status" value="1"/>
</dbReference>
<dbReference type="GO" id="GO:0030983">
    <property type="term" value="F:mismatched DNA binding"/>
    <property type="evidence" value="ECO:0007669"/>
    <property type="project" value="InterPro"/>
</dbReference>
<proteinExistence type="predicted"/>
<keyword evidence="12" id="KW-1185">Reference proteome</keyword>
<evidence type="ECO:0000256" key="1">
    <source>
        <dbReference type="ARBA" id="ARBA00022722"/>
    </source>
</evidence>
<dbReference type="RefSeq" id="WP_149679188.1">
    <property type="nucleotide sequence ID" value="NZ_FQZP01000041.1"/>
</dbReference>
<organism evidence="11 12">
    <name type="scientific">Thermoclostridium caenicola</name>
    <dbReference type="NCBI Taxonomy" id="659425"/>
    <lineage>
        <taxon>Bacteria</taxon>
        <taxon>Bacillati</taxon>
        <taxon>Bacillota</taxon>
        <taxon>Clostridia</taxon>
        <taxon>Eubacteriales</taxon>
        <taxon>Oscillospiraceae</taxon>
        <taxon>Thermoclostridium</taxon>
    </lineage>
</organism>
<dbReference type="SMART" id="SM00533">
    <property type="entry name" value="MUTSd"/>
    <property type="match status" value="1"/>
</dbReference>
<dbReference type="InterPro" id="IPR036187">
    <property type="entry name" value="DNA_mismatch_repair_MutS_sf"/>
</dbReference>
<dbReference type="InterPro" id="IPR007696">
    <property type="entry name" value="DNA_mismatch_repair_MutS_core"/>
</dbReference>
<keyword evidence="4" id="KW-0378">Hydrolase</keyword>
<name>A0A1M6IBJ4_9FIRM</name>
<dbReference type="SMART" id="SM00534">
    <property type="entry name" value="MUTSac"/>
    <property type="match status" value="1"/>
</dbReference>
<dbReference type="Pfam" id="PF00488">
    <property type="entry name" value="MutS_V"/>
    <property type="match status" value="1"/>
</dbReference>
<evidence type="ECO:0000259" key="9">
    <source>
        <dbReference type="SMART" id="SM00533"/>
    </source>
</evidence>